<keyword evidence="3 7" id="KW-0812">Transmembrane</keyword>
<comment type="subcellular location">
    <subcellularLocation>
        <location evidence="1">Cell membrane</location>
    </subcellularLocation>
</comment>
<protein>
    <submittedName>
        <fullName evidence="9">Flagellar biosynthetic protein FliO</fullName>
    </submittedName>
</protein>
<evidence type="ECO:0000256" key="8">
    <source>
        <dbReference type="SAM" id="SignalP"/>
    </source>
</evidence>
<gene>
    <name evidence="9" type="ORF">ACFQ1X_15210</name>
</gene>
<feature type="compositionally biased region" description="Basic and acidic residues" evidence="6">
    <location>
        <begin position="194"/>
        <end position="222"/>
    </location>
</feature>
<keyword evidence="5 7" id="KW-0472">Membrane</keyword>
<evidence type="ECO:0000256" key="1">
    <source>
        <dbReference type="ARBA" id="ARBA00004236"/>
    </source>
</evidence>
<keyword evidence="10" id="KW-1185">Reference proteome</keyword>
<feature type="region of interest" description="Disordered" evidence="6">
    <location>
        <begin position="174"/>
        <end position="222"/>
    </location>
</feature>
<evidence type="ECO:0000313" key="10">
    <source>
        <dbReference type="Proteomes" id="UP001597109"/>
    </source>
</evidence>
<keyword evidence="9" id="KW-0969">Cilium</keyword>
<evidence type="ECO:0000256" key="3">
    <source>
        <dbReference type="ARBA" id="ARBA00022692"/>
    </source>
</evidence>
<keyword evidence="4 7" id="KW-1133">Transmembrane helix</keyword>
<keyword evidence="8" id="KW-0732">Signal</keyword>
<feature type="chain" id="PRO_5047541168" evidence="8">
    <location>
        <begin position="30"/>
        <end position="222"/>
    </location>
</feature>
<evidence type="ECO:0000256" key="4">
    <source>
        <dbReference type="ARBA" id="ARBA00022989"/>
    </source>
</evidence>
<proteinExistence type="predicted"/>
<keyword evidence="9" id="KW-0282">Flagellum</keyword>
<keyword evidence="9" id="KW-0966">Cell projection</keyword>
<keyword evidence="2" id="KW-1003">Cell membrane</keyword>
<dbReference type="RefSeq" id="WP_379083287.1">
    <property type="nucleotide sequence ID" value="NZ_JBHTKI010000023.1"/>
</dbReference>
<evidence type="ECO:0000256" key="5">
    <source>
        <dbReference type="ARBA" id="ARBA00023136"/>
    </source>
</evidence>
<dbReference type="Proteomes" id="UP001597109">
    <property type="component" value="Unassembled WGS sequence"/>
</dbReference>
<dbReference type="Pfam" id="PF04347">
    <property type="entry name" value="FliO"/>
    <property type="match status" value="1"/>
</dbReference>
<comment type="caution">
    <text evidence="9">The sequence shown here is derived from an EMBL/GenBank/DDBJ whole genome shotgun (WGS) entry which is preliminary data.</text>
</comment>
<dbReference type="InterPro" id="IPR022781">
    <property type="entry name" value="Flagellar_biosynth_FliO"/>
</dbReference>
<evidence type="ECO:0000256" key="7">
    <source>
        <dbReference type="SAM" id="Phobius"/>
    </source>
</evidence>
<organism evidence="9 10">
    <name type="scientific">Metaplanococcus flavidus</name>
    <dbReference type="NCBI Taxonomy" id="569883"/>
    <lineage>
        <taxon>Bacteria</taxon>
        <taxon>Bacillati</taxon>
        <taxon>Bacillota</taxon>
        <taxon>Bacilli</taxon>
        <taxon>Bacillales</taxon>
        <taxon>Caryophanaceae</taxon>
        <taxon>Metaplanococcus</taxon>
    </lineage>
</organism>
<dbReference type="EMBL" id="JBHTKI010000023">
    <property type="protein sequence ID" value="MFD1032787.1"/>
    <property type="molecule type" value="Genomic_DNA"/>
</dbReference>
<name>A0ABW3LF69_9BACL</name>
<evidence type="ECO:0000313" key="9">
    <source>
        <dbReference type="EMBL" id="MFD1032787.1"/>
    </source>
</evidence>
<sequence length="222" mass="24569">MVQKMSLYSIVMILLLALSAVWAPSGAQAADPKVIDGYDGEQPAVEQQEQPVEVEAAAPEEKSFIVVIGQLIFYTLLIVFMIYGLIKFLSMKQKNLQPNQAVKLMGGTALGNNKSLQLVKVGGQIYLIGVGDQVTLIKEFTEDDEIHGIEKDVETQASPLLPKTVTSFIKEKVGGHLDKNPSHAKGFEQLFKQSLDKQRNKQDQLKTDLEKQQSQDKEGRSL</sequence>
<reference evidence="10" key="1">
    <citation type="journal article" date="2019" name="Int. J. Syst. Evol. Microbiol.">
        <title>The Global Catalogue of Microorganisms (GCM) 10K type strain sequencing project: providing services to taxonomists for standard genome sequencing and annotation.</title>
        <authorList>
            <consortium name="The Broad Institute Genomics Platform"/>
            <consortium name="The Broad Institute Genome Sequencing Center for Infectious Disease"/>
            <person name="Wu L."/>
            <person name="Ma J."/>
        </authorList>
    </citation>
    <scope>NUCLEOTIDE SEQUENCE [LARGE SCALE GENOMIC DNA]</scope>
    <source>
        <strain evidence="10">CCUG 56756</strain>
    </source>
</reference>
<feature type="transmembrane region" description="Helical" evidence="7">
    <location>
        <begin position="64"/>
        <end position="86"/>
    </location>
</feature>
<evidence type="ECO:0000256" key="6">
    <source>
        <dbReference type="SAM" id="MobiDB-lite"/>
    </source>
</evidence>
<evidence type="ECO:0000256" key="2">
    <source>
        <dbReference type="ARBA" id="ARBA00022475"/>
    </source>
</evidence>
<feature type="signal peptide" evidence="8">
    <location>
        <begin position="1"/>
        <end position="29"/>
    </location>
</feature>
<accession>A0ABW3LF69</accession>